<dbReference type="AlphaFoldDB" id="A0A1D7TGK5"/>
<dbReference type="GO" id="GO:0016787">
    <property type="term" value="F:hydrolase activity"/>
    <property type="evidence" value="ECO:0007669"/>
    <property type="project" value="UniProtKB-KW"/>
</dbReference>
<dbReference type="InterPro" id="IPR029052">
    <property type="entry name" value="Metallo-depent_PP-like"/>
</dbReference>
<organism evidence="3 4">
    <name type="scientific">Sulfurospirillum halorespirans DSM 13726</name>
    <dbReference type="NCBI Taxonomy" id="1193502"/>
    <lineage>
        <taxon>Bacteria</taxon>
        <taxon>Pseudomonadati</taxon>
        <taxon>Campylobacterota</taxon>
        <taxon>Epsilonproteobacteria</taxon>
        <taxon>Campylobacterales</taxon>
        <taxon>Sulfurospirillaceae</taxon>
        <taxon>Sulfurospirillum</taxon>
    </lineage>
</organism>
<dbReference type="Pfam" id="PF12850">
    <property type="entry name" value="Metallophos_2"/>
    <property type="match status" value="1"/>
</dbReference>
<gene>
    <name evidence="3" type="ORF">SHALO_0334</name>
</gene>
<keyword evidence="4" id="KW-1185">Reference proteome</keyword>
<dbReference type="Proteomes" id="UP000094609">
    <property type="component" value="Chromosome"/>
</dbReference>
<evidence type="ECO:0000259" key="2">
    <source>
        <dbReference type="Pfam" id="PF12850"/>
    </source>
</evidence>
<reference evidence="4" key="1">
    <citation type="submission" date="2016-08" db="EMBL/GenBank/DDBJ databases">
        <title>Complete genome sequence of the organohalide-respiring Epsilonproteobacterium Sulfurospirillum halorespirans.</title>
        <authorList>
            <person name="Goris T."/>
            <person name="Zimmermann J."/>
            <person name="Schenz B."/>
            <person name="Lemos M."/>
            <person name="Hackermueller J."/>
            <person name="Diekert G."/>
        </authorList>
    </citation>
    <scope>NUCLEOTIDE SEQUENCE [LARGE SCALE GENOMIC DNA]</scope>
    <source>
        <strain>DSM 13726</strain>
        <strain evidence="4">PCE-M2</strain>
    </source>
</reference>
<proteinExistence type="inferred from homology"/>
<name>A0A1D7TGK5_9BACT</name>
<dbReference type="RefSeq" id="WP_069477095.1">
    <property type="nucleotide sequence ID" value="NZ_CP017111.1"/>
</dbReference>
<dbReference type="Gene3D" id="3.60.21.10">
    <property type="match status" value="1"/>
</dbReference>
<dbReference type="STRING" id="1193502.SHALO_0334"/>
<dbReference type="InterPro" id="IPR024654">
    <property type="entry name" value="Calcineurin-like_PHP_lpxH"/>
</dbReference>
<accession>A0A1D7TGK5</accession>
<dbReference type="KEGG" id="shal:SHALO_0334"/>
<dbReference type="PATRIC" id="fig|1193502.14.peg.341"/>
<feature type="domain" description="Calcineurin-like phosphoesterase" evidence="2">
    <location>
        <begin position="1"/>
        <end position="192"/>
    </location>
</feature>
<dbReference type="SUPFAM" id="SSF56300">
    <property type="entry name" value="Metallo-dependent phosphatases"/>
    <property type="match status" value="1"/>
</dbReference>
<sequence length="204" mass="24123">MSLFIIADTHFGHDNIKLYEPLRESIDDEMMIDLWNSVVCDEDEVWHLGDFAFKSKGWDYAKVLKGKITLLKGNHDFKKSTAFLKEHGFERVIDSIILDIPLEEKQVIEQRLHDTFSQELLSSCICWIQDFQGKRILFSHYPCFYHDVYAQEIENERKAVLETLFDWCHCDLNYHGHIHSKINEDKRCVNVGVEHTRFMPLKLC</sequence>
<protein>
    <submittedName>
        <fullName evidence="3">Phosphohydrolase, MutT/nudix family protein</fullName>
    </submittedName>
</protein>
<evidence type="ECO:0000256" key="1">
    <source>
        <dbReference type="ARBA" id="ARBA00008950"/>
    </source>
</evidence>
<evidence type="ECO:0000313" key="4">
    <source>
        <dbReference type="Proteomes" id="UP000094609"/>
    </source>
</evidence>
<dbReference type="EMBL" id="CP017111">
    <property type="protein sequence ID" value="AOO64131.1"/>
    <property type="molecule type" value="Genomic_DNA"/>
</dbReference>
<evidence type="ECO:0000313" key="3">
    <source>
        <dbReference type="EMBL" id="AOO64131.1"/>
    </source>
</evidence>
<keyword evidence="3" id="KW-0378">Hydrolase</keyword>
<comment type="similarity">
    <text evidence="1">Belongs to the metallophosphoesterase superfamily. YfcE family.</text>
</comment>